<sequence>MLAMNNSMSQSTKKTAYEMVFGQALRIDHDFWQEIHKQSKNSSIVNEEEIDESIVNDFNL</sequence>
<evidence type="ECO:0000313" key="1">
    <source>
        <dbReference type="EMBL" id="CAF4917726.1"/>
    </source>
</evidence>
<protein>
    <submittedName>
        <fullName evidence="1">Uncharacterized protein</fullName>
    </submittedName>
</protein>
<organism evidence="1 2">
    <name type="scientific">Rotaria magnacalcarata</name>
    <dbReference type="NCBI Taxonomy" id="392030"/>
    <lineage>
        <taxon>Eukaryota</taxon>
        <taxon>Metazoa</taxon>
        <taxon>Spiralia</taxon>
        <taxon>Gnathifera</taxon>
        <taxon>Rotifera</taxon>
        <taxon>Eurotatoria</taxon>
        <taxon>Bdelloidea</taxon>
        <taxon>Philodinida</taxon>
        <taxon>Philodinidae</taxon>
        <taxon>Rotaria</taxon>
    </lineage>
</organism>
<dbReference type="Proteomes" id="UP000681967">
    <property type="component" value="Unassembled WGS sequence"/>
</dbReference>
<proteinExistence type="predicted"/>
<feature type="non-terminal residue" evidence="1">
    <location>
        <position position="60"/>
    </location>
</feature>
<reference evidence="1" key="1">
    <citation type="submission" date="2021-02" db="EMBL/GenBank/DDBJ databases">
        <authorList>
            <person name="Nowell W R."/>
        </authorList>
    </citation>
    <scope>NUCLEOTIDE SEQUENCE</scope>
</reference>
<dbReference type="EMBL" id="CAJOBH010173280">
    <property type="protein sequence ID" value="CAF4917726.1"/>
    <property type="molecule type" value="Genomic_DNA"/>
</dbReference>
<accession>A0A8S3CSS9</accession>
<dbReference type="AlphaFoldDB" id="A0A8S3CSS9"/>
<evidence type="ECO:0000313" key="2">
    <source>
        <dbReference type="Proteomes" id="UP000681967"/>
    </source>
</evidence>
<comment type="caution">
    <text evidence="1">The sequence shown here is derived from an EMBL/GenBank/DDBJ whole genome shotgun (WGS) entry which is preliminary data.</text>
</comment>
<name>A0A8S3CSS9_9BILA</name>
<gene>
    <name evidence="1" type="ORF">BYL167_LOCUS52837</name>
</gene>